<feature type="transmembrane region" description="Helical" evidence="2">
    <location>
        <begin position="52"/>
        <end position="73"/>
    </location>
</feature>
<feature type="transmembrane region" description="Helical" evidence="2">
    <location>
        <begin position="129"/>
        <end position="150"/>
    </location>
</feature>
<evidence type="ECO:0000313" key="4">
    <source>
        <dbReference type="Proteomes" id="UP000582646"/>
    </source>
</evidence>
<name>A0A846X5E5_9ACTN</name>
<dbReference type="EMBL" id="JAAXOQ010000021">
    <property type="protein sequence ID" value="NKY19736.1"/>
    <property type="molecule type" value="Genomic_DNA"/>
</dbReference>
<feature type="transmembrane region" description="Helical" evidence="2">
    <location>
        <begin position="85"/>
        <end position="109"/>
    </location>
</feature>
<feature type="region of interest" description="Disordered" evidence="1">
    <location>
        <begin position="174"/>
        <end position="217"/>
    </location>
</feature>
<dbReference type="RefSeq" id="WP_168546726.1">
    <property type="nucleotide sequence ID" value="NZ_BAAAKS010000002.1"/>
</dbReference>
<keyword evidence="4" id="KW-1185">Reference proteome</keyword>
<reference evidence="3 4" key="1">
    <citation type="submission" date="2020-04" db="EMBL/GenBank/DDBJ databases">
        <title>MicrobeNet Type strains.</title>
        <authorList>
            <person name="Nicholson A.C."/>
        </authorList>
    </citation>
    <scope>NUCLEOTIDE SEQUENCE [LARGE SCALE GENOMIC DNA]</scope>
    <source>
        <strain evidence="3 4">DSM 44113</strain>
    </source>
</reference>
<proteinExistence type="predicted"/>
<keyword evidence="2" id="KW-0472">Membrane</keyword>
<keyword evidence="2" id="KW-0812">Transmembrane</keyword>
<organism evidence="3 4">
    <name type="scientific">Tsukamurella spumae</name>
    <dbReference type="NCBI Taxonomy" id="44753"/>
    <lineage>
        <taxon>Bacteria</taxon>
        <taxon>Bacillati</taxon>
        <taxon>Actinomycetota</taxon>
        <taxon>Actinomycetes</taxon>
        <taxon>Mycobacteriales</taxon>
        <taxon>Tsukamurellaceae</taxon>
        <taxon>Tsukamurella</taxon>
    </lineage>
</organism>
<accession>A0A846X5E5</accession>
<evidence type="ECO:0000256" key="1">
    <source>
        <dbReference type="SAM" id="MobiDB-lite"/>
    </source>
</evidence>
<keyword evidence="2" id="KW-1133">Transmembrane helix</keyword>
<feature type="transmembrane region" description="Helical" evidence="2">
    <location>
        <begin position="28"/>
        <end position="46"/>
    </location>
</feature>
<protein>
    <recommendedName>
        <fullName evidence="5">DUF2637 domain-containing protein</fullName>
    </recommendedName>
</protein>
<evidence type="ECO:0000313" key="3">
    <source>
        <dbReference type="EMBL" id="NKY19736.1"/>
    </source>
</evidence>
<dbReference type="AlphaFoldDB" id="A0A846X5E5"/>
<gene>
    <name evidence="3" type="ORF">HF999_15335</name>
</gene>
<evidence type="ECO:0000256" key="2">
    <source>
        <dbReference type="SAM" id="Phobius"/>
    </source>
</evidence>
<evidence type="ECO:0008006" key="5">
    <source>
        <dbReference type="Google" id="ProtNLM"/>
    </source>
</evidence>
<sequence>MTLPTLFRRRPTATPTPVQRARRYFARLIWLSLALSIIGNALHNIASIAVSLPVQVVLSIIPPILLALLIHGLSHLAAAQLGGALYNCAAGAVAVLAAGAGVVSFVTLQSLALMPYQAAGSVHGGWPEGWAFLLPVLLDVPVVVATAVLVSIDRAAMRTAGATVTDDAHQADALAPEGAGDGADPAPGDARPIDGTAPASDPDTGASVSAPGPHQLVTSGDALADALTPEVVHPSDAPDAEPRTTDFDVVRDGAPEPHQGDALASLAEALVRAGRTTADPETVHIVLMRTVSGASSRRVAEEVDGLSYSAVQRIVRAAREMGELPTVDSASTPMRLVG</sequence>
<dbReference type="Proteomes" id="UP000582646">
    <property type="component" value="Unassembled WGS sequence"/>
</dbReference>
<feature type="compositionally biased region" description="Low complexity" evidence="1">
    <location>
        <begin position="174"/>
        <end position="195"/>
    </location>
</feature>
<comment type="caution">
    <text evidence="3">The sequence shown here is derived from an EMBL/GenBank/DDBJ whole genome shotgun (WGS) entry which is preliminary data.</text>
</comment>